<evidence type="ECO:0000256" key="4">
    <source>
        <dbReference type="ARBA" id="ARBA00022614"/>
    </source>
</evidence>
<dbReference type="CDD" id="cd00112">
    <property type="entry name" value="LDLa"/>
    <property type="match status" value="1"/>
</dbReference>
<evidence type="ECO:0000259" key="18">
    <source>
        <dbReference type="PROSITE" id="PS50262"/>
    </source>
</evidence>
<dbReference type="GO" id="GO:0005886">
    <property type="term" value="C:plasma membrane"/>
    <property type="evidence" value="ECO:0007669"/>
    <property type="project" value="UniProtKB-SubCell"/>
</dbReference>
<dbReference type="SUPFAM" id="SSF57424">
    <property type="entry name" value="LDL receptor-like module"/>
    <property type="match status" value="1"/>
</dbReference>
<protein>
    <recommendedName>
        <fullName evidence="18">G-protein coupled receptors family 1 profile domain-containing protein</fullName>
    </recommendedName>
</protein>
<accession>A0A9P0FID1</accession>
<keyword evidence="13 15" id="KW-0807">Transducer</keyword>
<feature type="domain" description="G-protein coupled receptors family 1 profile" evidence="18">
    <location>
        <begin position="425"/>
        <end position="685"/>
    </location>
</feature>
<keyword evidence="8 15" id="KW-0297">G-protein coupled receptor</keyword>
<dbReference type="PRINTS" id="PR01739">
    <property type="entry name" value="RELAXINR"/>
</dbReference>
<feature type="chain" id="PRO_5040287078" description="G-protein coupled receptors family 1 profile domain-containing protein" evidence="17">
    <location>
        <begin position="24"/>
        <end position="760"/>
    </location>
</feature>
<feature type="transmembrane region" description="Helical" evidence="16">
    <location>
        <begin position="530"/>
        <end position="550"/>
    </location>
</feature>
<feature type="transmembrane region" description="Helical" evidence="16">
    <location>
        <begin position="665"/>
        <end position="688"/>
    </location>
</feature>
<dbReference type="InterPro" id="IPR002172">
    <property type="entry name" value="LDrepeatLR_classA_rpt"/>
</dbReference>
<dbReference type="PANTHER" id="PTHR24372:SF80">
    <property type="entry name" value="FI21465P1-RELATED"/>
    <property type="match status" value="1"/>
</dbReference>
<dbReference type="SMART" id="SM00192">
    <property type="entry name" value="LDLa"/>
    <property type="match status" value="1"/>
</dbReference>
<evidence type="ECO:0000256" key="9">
    <source>
        <dbReference type="ARBA" id="ARBA00023136"/>
    </source>
</evidence>
<dbReference type="InterPro" id="IPR032675">
    <property type="entry name" value="LRR_dom_sf"/>
</dbReference>
<feature type="transmembrane region" description="Helical" evidence="16">
    <location>
        <begin position="447"/>
        <end position="466"/>
    </location>
</feature>
<evidence type="ECO:0000256" key="14">
    <source>
        <dbReference type="PROSITE-ProRule" id="PRU00124"/>
    </source>
</evidence>
<dbReference type="FunFam" id="1.20.1070.10:FF:000023">
    <property type="entry name" value="Relaxin family peptide receptor 1"/>
    <property type="match status" value="1"/>
</dbReference>
<feature type="transmembrane region" description="Helical" evidence="16">
    <location>
        <begin position="634"/>
        <end position="659"/>
    </location>
</feature>
<dbReference type="SUPFAM" id="SSF52058">
    <property type="entry name" value="L domain-like"/>
    <property type="match status" value="1"/>
</dbReference>
<feature type="disulfide bond" evidence="14">
    <location>
        <begin position="54"/>
        <end position="69"/>
    </location>
</feature>
<dbReference type="Pfam" id="PF00001">
    <property type="entry name" value="7tm_1"/>
    <property type="match status" value="1"/>
</dbReference>
<evidence type="ECO:0000256" key="12">
    <source>
        <dbReference type="ARBA" id="ARBA00023180"/>
    </source>
</evidence>
<dbReference type="GO" id="GO:0008528">
    <property type="term" value="F:G protein-coupled peptide receptor activity"/>
    <property type="evidence" value="ECO:0007669"/>
    <property type="project" value="TreeGrafter"/>
</dbReference>
<dbReference type="OrthoDB" id="2101615at2759"/>
<dbReference type="InterPro" id="IPR001611">
    <property type="entry name" value="Leu-rich_rpt"/>
</dbReference>
<keyword evidence="7 16" id="KW-1133">Transmembrane helix</keyword>
<dbReference type="InterPro" id="IPR036055">
    <property type="entry name" value="LDL_receptor-like_sf"/>
</dbReference>
<reference evidence="19" key="1">
    <citation type="submission" date="2021-12" db="EMBL/GenBank/DDBJ databases">
        <authorList>
            <person name="King R."/>
        </authorList>
    </citation>
    <scope>NUCLEOTIDE SEQUENCE</scope>
</reference>
<keyword evidence="3" id="KW-1003">Cell membrane</keyword>
<dbReference type="PROSITE" id="PS00237">
    <property type="entry name" value="G_PROTEIN_RECEP_F1_1"/>
    <property type="match status" value="1"/>
</dbReference>
<dbReference type="InterPro" id="IPR017452">
    <property type="entry name" value="GPCR_Rhodpsn_7TM"/>
</dbReference>
<dbReference type="Pfam" id="PF13855">
    <property type="entry name" value="LRR_8"/>
    <property type="match status" value="2"/>
</dbReference>
<evidence type="ECO:0000256" key="2">
    <source>
        <dbReference type="ARBA" id="ARBA00010663"/>
    </source>
</evidence>
<evidence type="ECO:0000256" key="16">
    <source>
        <dbReference type="SAM" id="Phobius"/>
    </source>
</evidence>
<comment type="caution">
    <text evidence="14">Lacks conserved residue(s) required for the propagation of feature annotation.</text>
</comment>
<evidence type="ECO:0000256" key="8">
    <source>
        <dbReference type="ARBA" id="ARBA00023040"/>
    </source>
</evidence>
<evidence type="ECO:0000256" key="6">
    <source>
        <dbReference type="ARBA" id="ARBA00022737"/>
    </source>
</evidence>
<evidence type="ECO:0000256" key="10">
    <source>
        <dbReference type="ARBA" id="ARBA00023157"/>
    </source>
</evidence>
<keyword evidence="11 15" id="KW-0675">Receptor</keyword>
<keyword evidence="20" id="KW-1185">Reference proteome</keyword>
<dbReference type="Proteomes" id="UP001154078">
    <property type="component" value="Chromosome 5"/>
</dbReference>
<dbReference type="GO" id="GO:0009755">
    <property type="term" value="P:hormone-mediated signaling pathway"/>
    <property type="evidence" value="ECO:0007669"/>
    <property type="project" value="TreeGrafter"/>
</dbReference>
<keyword evidence="10 14" id="KW-1015">Disulfide bond</keyword>
<dbReference type="PROSITE" id="PS50262">
    <property type="entry name" value="G_PROTEIN_RECEP_F1_2"/>
    <property type="match status" value="1"/>
</dbReference>
<dbReference type="InterPro" id="IPR000276">
    <property type="entry name" value="GPCR_Rhodpsn"/>
</dbReference>
<dbReference type="SUPFAM" id="SSF81321">
    <property type="entry name" value="Family A G protein-coupled receptor-like"/>
    <property type="match status" value="1"/>
</dbReference>
<feature type="transmembrane region" description="Helical" evidence="16">
    <location>
        <begin position="415"/>
        <end position="435"/>
    </location>
</feature>
<keyword evidence="12" id="KW-0325">Glycoprotein</keyword>
<keyword evidence="5 15" id="KW-0812">Transmembrane</keyword>
<dbReference type="SMART" id="SM00365">
    <property type="entry name" value="LRR_SD22"/>
    <property type="match status" value="4"/>
</dbReference>
<dbReference type="Gene3D" id="3.80.10.10">
    <property type="entry name" value="Ribonuclease Inhibitor"/>
    <property type="match status" value="1"/>
</dbReference>
<dbReference type="PRINTS" id="PR00237">
    <property type="entry name" value="GPCRRHODOPSN"/>
</dbReference>
<proteinExistence type="inferred from homology"/>
<dbReference type="InterPro" id="IPR003591">
    <property type="entry name" value="Leu-rich_rpt_typical-subtyp"/>
</dbReference>
<comment type="similarity">
    <text evidence="2 15">Belongs to the G-protein coupled receptor 1 family.</text>
</comment>
<dbReference type="PROSITE" id="PS51450">
    <property type="entry name" value="LRR"/>
    <property type="match status" value="1"/>
</dbReference>
<evidence type="ECO:0000256" key="17">
    <source>
        <dbReference type="SAM" id="SignalP"/>
    </source>
</evidence>
<keyword evidence="9 16" id="KW-0472">Membrane</keyword>
<sequence length="760" mass="85924">MFTLATQFLSFVFLCGRMDEAVSEYVVFKNSKVCTDGYFQCANDTLCVEQGKICNSVEDCKDGSDERNCEDVHDNNYFDQMVRKNPSAEHDDDDQNCALSFNGTGCLCRSRGLYCRNLNLDVAPDIPDEEIDILDFTGNNFTSLSSRTLETLPNTVKKLILKHCNIKEVLSGTFYKTYTLSQIYLDNNQLKVFPSDLFNPENALRDLIVSYNEIEIIEENAFVNLKYLIELDLRGNKITDINLRAFEPLKSLSTLYLQNNLIKYVLSGSFPRMSFLTTLWLTENRIKLIEAEAFENLDYLMSLHLSDNRLTELRNGTFLNLDKLQSLSLNDNFIKSMELGVFTDVPNLTSLKLENNKFRILDKKLLQPLNKLENIYFDSFEMCTAATHVRNCFPKGDGISSQDHLLDNIILRSCVWIMGAIGCTGNLIVLLGRLLGPSNNIVHSLYLRNLAFSDLLMGVYLFTIASVDQEYRGHYLRHQYKWRHSFLCNICGFLSTLSCESSVLILSLVTWDRFISVTQPLARKQPSPRTAALTLLVLWMAAALVALAPLSNFASSYFGDEFYGSNGVCLSLHIHEPYAMGWEYSATMFILVNAFALVFISYAYVRMINEIKASGVACRSTRQSEERDKVAQRFGIIVLTDSLCWVPIIIVKLVALFGVAIPPDLYAWLAIFVLPINSALNPILYTLTTTVFKKQVRKLANKCISKRKRPEHVHSASESGFSLSFGVFPLGGSSRRILSHRGTQSSITASKNSWKRSTAV</sequence>
<dbReference type="EMBL" id="OV121136">
    <property type="protein sequence ID" value="CAH0558039.1"/>
    <property type="molecule type" value="Genomic_DNA"/>
</dbReference>
<name>A0A9P0FID1_BRAAE</name>
<evidence type="ECO:0000256" key="11">
    <source>
        <dbReference type="ARBA" id="ARBA00023170"/>
    </source>
</evidence>
<comment type="subcellular location">
    <subcellularLocation>
        <location evidence="1">Cell membrane</location>
        <topology evidence="1">Multi-pass membrane protein</topology>
    </subcellularLocation>
</comment>
<dbReference type="Gene3D" id="4.10.400.10">
    <property type="entry name" value="Low-density Lipoprotein Receptor"/>
    <property type="match status" value="1"/>
</dbReference>
<dbReference type="SMART" id="SM00369">
    <property type="entry name" value="LRR_TYP"/>
    <property type="match status" value="8"/>
</dbReference>
<keyword evidence="4" id="KW-0433">Leucine-rich repeat</keyword>
<evidence type="ECO:0000256" key="13">
    <source>
        <dbReference type="ARBA" id="ARBA00023224"/>
    </source>
</evidence>
<dbReference type="GO" id="GO:0007189">
    <property type="term" value="P:adenylate cyclase-activating G protein-coupled receptor signaling pathway"/>
    <property type="evidence" value="ECO:0007669"/>
    <property type="project" value="TreeGrafter"/>
</dbReference>
<evidence type="ECO:0000256" key="7">
    <source>
        <dbReference type="ARBA" id="ARBA00022989"/>
    </source>
</evidence>
<evidence type="ECO:0000256" key="15">
    <source>
        <dbReference type="RuleBase" id="RU000688"/>
    </source>
</evidence>
<dbReference type="Pfam" id="PF00057">
    <property type="entry name" value="Ldl_recept_a"/>
    <property type="match status" value="1"/>
</dbReference>
<dbReference type="PROSITE" id="PS50068">
    <property type="entry name" value="LDLRA_2"/>
    <property type="match status" value="1"/>
</dbReference>
<feature type="transmembrane region" description="Helical" evidence="16">
    <location>
        <begin position="486"/>
        <end position="509"/>
    </location>
</feature>
<dbReference type="CDD" id="cd15137">
    <property type="entry name" value="7tmA_Relaxin_R"/>
    <property type="match status" value="1"/>
</dbReference>
<evidence type="ECO:0000256" key="1">
    <source>
        <dbReference type="ARBA" id="ARBA00004651"/>
    </source>
</evidence>
<dbReference type="AlphaFoldDB" id="A0A9P0FID1"/>
<evidence type="ECO:0000313" key="19">
    <source>
        <dbReference type="EMBL" id="CAH0558039.1"/>
    </source>
</evidence>
<keyword evidence="6" id="KW-0677">Repeat</keyword>
<feature type="transmembrane region" description="Helical" evidence="16">
    <location>
        <begin position="584"/>
        <end position="605"/>
    </location>
</feature>
<gene>
    <name evidence="19" type="ORF">MELIAE_LOCUS8602</name>
</gene>
<organism evidence="19 20">
    <name type="scientific">Brassicogethes aeneus</name>
    <name type="common">Rape pollen beetle</name>
    <name type="synonym">Meligethes aeneus</name>
    <dbReference type="NCBI Taxonomy" id="1431903"/>
    <lineage>
        <taxon>Eukaryota</taxon>
        <taxon>Metazoa</taxon>
        <taxon>Ecdysozoa</taxon>
        <taxon>Arthropoda</taxon>
        <taxon>Hexapoda</taxon>
        <taxon>Insecta</taxon>
        <taxon>Pterygota</taxon>
        <taxon>Neoptera</taxon>
        <taxon>Endopterygota</taxon>
        <taxon>Coleoptera</taxon>
        <taxon>Polyphaga</taxon>
        <taxon>Cucujiformia</taxon>
        <taxon>Nitidulidae</taxon>
        <taxon>Meligethinae</taxon>
        <taxon>Brassicogethes</taxon>
    </lineage>
</organism>
<evidence type="ECO:0000313" key="20">
    <source>
        <dbReference type="Proteomes" id="UP001154078"/>
    </source>
</evidence>
<evidence type="ECO:0000256" key="5">
    <source>
        <dbReference type="ARBA" id="ARBA00022692"/>
    </source>
</evidence>
<dbReference type="PROSITE" id="PS01209">
    <property type="entry name" value="LDLRA_1"/>
    <property type="match status" value="1"/>
</dbReference>
<dbReference type="Gene3D" id="1.20.1070.10">
    <property type="entry name" value="Rhodopsin 7-helix transmembrane proteins"/>
    <property type="match status" value="1"/>
</dbReference>
<keyword evidence="17" id="KW-0732">Signal</keyword>
<feature type="signal peptide" evidence="17">
    <location>
        <begin position="1"/>
        <end position="23"/>
    </location>
</feature>
<dbReference type="InterPro" id="IPR023415">
    <property type="entry name" value="LDLR_class-A_CS"/>
</dbReference>
<evidence type="ECO:0000256" key="3">
    <source>
        <dbReference type="ARBA" id="ARBA00022475"/>
    </source>
</evidence>
<dbReference type="InterPro" id="IPR008112">
    <property type="entry name" value="Relaxin_rcpt"/>
</dbReference>
<dbReference type="PANTHER" id="PTHR24372">
    <property type="entry name" value="GLYCOPROTEIN HORMONE RECEPTOR"/>
    <property type="match status" value="1"/>
</dbReference>